<name>A0A7C9M6T8_9DEIO</name>
<comment type="caution">
    <text evidence="3">The sequence shown here is derived from an EMBL/GenBank/DDBJ whole genome shotgun (WGS) entry which is preliminary data.</text>
</comment>
<evidence type="ECO:0000256" key="1">
    <source>
        <dbReference type="SAM" id="Phobius"/>
    </source>
</evidence>
<dbReference type="Proteomes" id="UP000483286">
    <property type="component" value="Unassembled WGS sequence"/>
</dbReference>
<keyword evidence="1" id="KW-1133">Transmembrane helix</keyword>
<feature type="transmembrane region" description="Helical" evidence="1">
    <location>
        <begin position="173"/>
        <end position="194"/>
    </location>
</feature>
<accession>A0A7C9M6T8</accession>
<dbReference type="AlphaFoldDB" id="A0A7C9M6T8"/>
<feature type="domain" description="DUF1206" evidence="2">
    <location>
        <begin position="43"/>
        <end position="110"/>
    </location>
</feature>
<keyword evidence="4" id="KW-1185">Reference proteome</keyword>
<proteinExistence type="predicted"/>
<keyword evidence="1" id="KW-0812">Transmembrane</keyword>
<gene>
    <name evidence="3" type="ORF">GO986_03690</name>
</gene>
<feature type="transmembrane region" description="Helical" evidence="1">
    <location>
        <begin position="223"/>
        <end position="243"/>
    </location>
</feature>
<dbReference type="InterPro" id="IPR009597">
    <property type="entry name" value="DUF1206"/>
</dbReference>
<feature type="domain" description="DUF1206" evidence="2">
    <location>
        <begin position="126"/>
        <end position="194"/>
    </location>
</feature>
<feature type="domain" description="DUF1206" evidence="2">
    <location>
        <begin position="221"/>
        <end position="290"/>
    </location>
</feature>
<keyword evidence="1" id="KW-0472">Membrane</keyword>
<organism evidence="3 4">
    <name type="scientific">Deinococcus arboris</name>
    <dbReference type="NCBI Taxonomy" id="2682977"/>
    <lineage>
        <taxon>Bacteria</taxon>
        <taxon>Thermotogati</taxon>
        <taxon>Deinococcota</taxon>
        <taxon>Deinococci</taxon>
        <taxon>Deinococcales</taxon>
        <taxon>Deinococcaceae</taxon>
        <taxon>Deinococcus</taxon>
    </lineage>
</organism>
<dbReference type="Pfam" id="PF06724">
    <property type="entry name" value="DUF1206"/>
    <property type="match status" value="3"/>
</dbReference>
<evidence type="ECO:0000313" key="3">
    <source>
        <dbReference type="EMBL" id="MVN85863.1"/>
    </source>
</evidence>
<feature type="transmembrane region" description="Helical" evidence="1">
    <location>
        <begin position="49"/>
        <end position="68"/>
    </location>
</feature>
<dbReference type="RefSeq" id="WP_157457909.1">
    <property type="nucleotide sequence ID" value="NZ_WQLB01000003.1"/>
</dbReference>
<protein>
    <submittedName>
        <fullName evidence="3">DUF1206 domain-containing protein</fullName>
    </submittedName>
</protein>
<evidence type="ECO:0000259" key="2">
    <source>
        <dbReference type="Pfam" id="PF06724"/>
    </source>
</evidence>
<feature type="transmembrane region" description="Helical" evidence="1">
    <location>
        <begin position="127"/>
        <end position="147"/>
    </location>
</feature>
<sequence>MADLKHTGEELASHVKSGVHRAQQGARVATEHAAPGLELLARVGYASKGVVYGAVGLLALGVALGRGGATTDSQGALIRLQDIPAGSALLWLLAAGLVGYALWQLIRAVLDPEHQGAGAKGLVKRAGYGLSAGANAGLAFFTAQLALRGDMARQQNSEDQAARTVLNLPAGQLLLGVVGLILLGIAANQLYIAYGAKFMKHMAFHDMGARTEQALSRIGQVGIAARGVLMLLIGSFALVAAWRGQASQAAGMSEVLTWLREQAAGNVLLGAVALGTLCYGVWCVVQARYRRIRIEGGAG</sequence>
<dbReference type="EMBL" id="WQLB01000003">
    <property type="protein sequence ID" value="MVN85863.1"/>
    <property type="molecule type" value="Genomic_DNA"/>
</dbReference>
<evidence type="ECO:0000313" key="4">
    <source>
        <dbReference type="Proteomes" id="UP000483286"/>
    </source>
</evidence>
<feature type="transmembrane region" description="Helical" evidence="1">
    <location>
        <begin position="263"/>
        <end position="285"/>
    </location>
</feature>
<feature type="transmembrane region" description="Helical" evidence="1">
    <location>
        <begin position="88"/>
        <end position="106"/>
    </location>
</feature>
<reference evidence="3 4" key="1">
    <citation type="submission" date="2019-12" db="EMBL/GenBank/DDBJ databases">
        <title>Deinococcus sp. HMF7620 Genome sequencing and assembly.</title>
        <authorList>
            <person name="Kang H."/>
            <person name="Kim H."/>
            <person name="Joh K."/>
        </authorList>
    </citation>
    <scope>NUCLEOTIDE SEQUENCE [LARGE SCALE GENOMIC DNA]</scope>
    <source>
        <strain evidence="3 4">HMF7620</strain>
    </source>
</reference>